<evidence type="ECO:0000259" key="5">
    <source>
        <dbReference type="PROSITE" id="PS00622"/>
    </source>
</evidence>
<feature type="domain" description="HTH luxR-type" evidence="5">
    <location>
        <begin position="132"/>
        <end position="159"/>
    </location>
</feature>
<dbReference type="NCBIfam" id="TIGR02937">
    <property type="entry name" value="sigma70-ECF"/>
    <property type="match status" value="1"/>
</dbReference>
<dbReference type="InterPro" id="IPR013325">
    <property type="entry name" value="RNA_pol_sigma_r2"/>
</dbReference>
<sequence length="164" mass="19535">MKRDTGHPHLHEEFSRTVEKHKNTIYTVCYMFAEDRETARDLIQEVLVNIWTGLEKLRDTGNPGAWIWRVSLNTCISYERKRRRRPETLPMETVDSLFEDTDEDSKQARMLHERIKKLGIFDRAILLLWLEDLTYREIGEIMGISADNVSVRLVRIREKMKNMK</sequence>
<evidence type="ECO:0000313" key="7">
    <source>
        <dbReference type="Proteomes" id="UP000823603"/>
    </source>
</evidence>
<dbReference type="Pfam" id="PF08281">
    <property type="entry name" value="Sigma70_r4_2"/>
    <property type="match status" value="1"/>
</dbReference>
<evidence type="ECO:0000256" key="1">
    <source>
        <dbReference type="ARBA" id="ARBA00010641"/>
    </source>
</evidence>
<dbReference type="InterPro" id="IPR013324">
    <property type="entry name" value="RNA_pol_sigma_r3/r4-like"/>
</dbReference>
<name>A0A9D9IES0_9BACT</name>
<dbReference type="InterPro" id="IPR039425">
    <property type="entry name" value="RNA_pol_sigma-70-like"/>
</dbReference>
<gene>
    <name evidence="6" type="ORF">IAB82_06340</name>
</gene>
<keyword evidence="2" id="KW-0805">Transcription regulation</keyword>
<dbReference type="SUPFAM" id="SSF88659">
    <property type="entry name" value="Sigma3 and sigma4 domains of RNA polymerase sigma factors"/>
    <property type="match status" value="1"/>
</dbReference>
<dbReference type="GO" id="GO:0016987">
    <property type="term" value="F:sigma factor activity"/>
    <property type="evidence" value="ECO:0007669"/>
    <property type="project" value="UniProtKB-KW"/>
</dbReference>
<keyword evidence="3" id="KW-0731">Sigma factor</keyword>
<dbReference type="InterPro" id="IPR036388">
    <property type="entry name" value="WH-like_DNA-bd_sf"/>
</dbReference>
<protein>
    <submittedName>
        <fullName evidence="6">Sigma-70 family RNA polymerase sigma factor</fullName>
    </submittedName>
</protein>
<dbReference type="CDD" id="cd06171">
    <property type="entry name" value="Sigma70_r4"/>
    <property type="match status" value="1"/>
</dbReference>
<proteinExistence type="inferred from homology"/>
<dbReference type="PROSITE" id="PS00622">
    <property type="entry name" value="HTH_LUXR_1"/>
    <property type="match status" value="1"/>
</dbReference>
<dbReference type="EMBL" id="JADIMB010000091">
    <property type="protein sequence ID" value="MBO8471398.1"/>
    <property type="molecule type" value="Genomic_DNA"/>
</dbReference>
<dbReference type="Gene3D" id="1.10.1740.10">
    <property type="match status" value="1"/>
</dbReference>
<evidence type="ECO:0000256" key="2">
    <source>
        <dbReference type="ARBA" id="ARBA00023015"/>
    </source>
</evidence>
<dbReference type="SUPFAM" id="SSF88946">
    <property type="entry name" value="Sigma2 domain of RNA polymerase sigma factors"/>
    <property type="match status" value="1"/>
</dbReference>
<dbReference type="Proteomes" id="UP000823603">
    <property type="component" value="Unassembled WGS sequence"/>
</dbReference>
<evidence type="ECO:0000256" key="3">
    <source>
        <dbReference type="ARBA" id="ARBA00023082"/>
    </source>
</evidence>
<dbReference type="PANTHER" id="PTHR43133">
    <property type="entry name" value="RNA POLYMERASE ECF-TYPE SIGMA FACTO"/>
    <property type="match status" value="1"/>
</dbReference>
<dbReference type="Gene3D" id="1.10.10.10">
    <property type="entry name" value="Winged helix-like DNA-binding domain superfamily/Winged helix DNA-binding domain"/>
    <property type="match status" value="1"/>
</dbReference>
<evidence type="ECO:0000256" key="4">
    <source>
        <dbReference type="ARBA" id="ARBA00023163"/>
    </source>
</evidence>
<dbReference type="InterPro" id="IPR013249">
    <property type="entry name" value="RNA_pol_sigma70_r4_t2"/>
</dbReference>
<comment type="caution">
    <text evidence="6">The sequence shown here is derived from an EMBL/GenBank/DDBJ whole genome shotgun (WGS) entry which is preliminary data.</text>
</comment>
<keyword evidence="4" id="KW-0804">Transcription</keyword>
<dbReference type="InterPro" id="IPR000792">
    <property type="entry name" value="Tscrpt_reg_LuxR_C"/>
</dbReference>
<dbReference type="GO" id="GO:0003677">
    <property type="term" value="F:DNA binding"/>
    <property type="evidence" value="ECO:0007669"/>
    <property type="project" value="InterPro"/>
</dbReference>
<comment type="similarity">
    <text evidence="1">Belongs to the sigma-70 factor family. ECF subfamily.</text>
</comment>
<evidence type="ECO:0000313" key="6">
    <source>
        <dbReference type="EMBL" id="MBO8471398.1"/>
    </source>
</evidence>
<dbReference type="PANTHER" id="PTHR43133:SF45">
    <property type="entry name" value="RNA POLYMERASE ECF-TYPE SIGMA FACTOR"/>
    <property type="match status" value="1"/>
</dbReference>
<dbReference type="GO" id="GO:0006352">
    <property type="term" value="P:DNA-templated transcription initiation"/>
    <property type="evidence" value="ECO:0007669"/>
    <property type="project" value="InterPro"/>
</dbReference>
<organism evidence="6 7">
    <name type="scientific">Candidatus Cryptobacteroides faecavium</name>
    <dbReference type="NCBI Taxonomy" id="2840762"/>
    <lineage>
        <taxon>Bacteria</taxon>
        <taxon>Pseudomonadati</taxon>
        <taxon>Bacteroidota</taxon>
        <taxon>Bacteroidia</taxon>
        <taxon>Bacteroidales</taxon>
        <taxon>Candidatus Cryptobacteroides</taxon>
    </lineage>
</organism>
<dbReference type="InterPro" id="IPR007627">
    <property type="entry name" value="RNA_pol_sigma70_r2"/>
</dbReference>
<dbReference type="Pfam" id="PF04542">
    <property type="entry name" value="Sigma70_r2"/>
    <property type="match status" value="1"/>
</dbReference>
<reference evidence="6" key="1">
    <citation type="submission" date="2020-10" db="EMBL/GenBank/DDBJ databases">
        <authorList>
            <person name="Gilroy R."/>
        </authorList>
    </citation>
    <scope>NUCLEOTIDE SEQUENCE</scope>
    <source>
        <strain evidence="6">B2-22910</strain>
    </source>
</reference>
<dbReference type="AlphaFoldDB" id="A0A9D9IES0"/>
<reference evidence="6" key="2">
    <citation type="journal article" date="2021" name="PeerJ">
        <title>Extensive microbial diversity within the chicken gut microbiome revealed by metagenomics and culture.</title>
        <authorList>
            <person name="Gilroy R."/>
            <person name="Ravi A."/>
            <person name="Getino M."/>
            <person name="Pursley I."/>
            <person name="Horton D.L."/>
            <person name="Alikhan N.F."/>
            <person name="Baker D."/>
            <person name="Gharbi K."/>
            <person name="Hall N."/>
            <person name="Watson M."/>
            <person name="Adriaenssens E.M."/>
            <person name="Foster-Nyarko E."/>
            <person name="Jarju S."/>
            <person name="Secka A."/>
            <person name="Antonio M."/>
            <person name="Oren A."/>
            <person name="Chaudhuri R.R."/>
            <person name="La Ragione R."/>
            <person name="Hildebrand F."/>
            <person name="Pallen M.J."/>
        </authorList>
    </citation>
    <scope>NUCLEOTIDE SEQUENCE</scope>
    <source>
        <strain evidence="6">B2-22910</strain>
    </source>
</reference>
<dbReference type="InterPro" id="IPR014284">
    <property type="entry name" value="RNA_pol_sigma-70_dom"/>
</dbReference>
<accession>A0A9D9IES0</accession>